<dbReference type="PANTHER" id="PTHR22916">
    <property type="entry name" value="GLYCOSYLTRANSFERASE"/>
    <property type="match status" value="1"/>
</dbReference>
<evidence type="ECO:0000313" key="5">
    <source>
        <dbReference type="EMBL" id="MCK6258763.1"/>
    </source>
</evidence>
<name>A0A9X2BIK9_9BACL</name>
<reference evidence="5" key="1">
    <citation type="submission" date="2021-09" db="EMBL/GenBank/DDBJ databases">
        <title>Genome analysis of Fictibacillus sp. KIGAM418 isolated from marine sediment.</title>
        <authorList>
            <person name="Seo M.-J."/>
            <person name="Cho E.-S."/>
            <person name="Hwang C.Y."/>
        </authorList>
    </citation>
    <scope>NUCLEOTIDE SEQUENCE</scope>
    <source>
        <strain evidence="5">KIGAM418</strain>
    </source>
</reference>
<evidence type="ECO:0000259" key="4">
    <source>
        <dbReference type="Pfam" id="PF00535"/>
    </source>
</evidence>
<comment type="similarity">
    <text evidence="1">Belongs to the glycosyltransferase 2 family.</text>
</comment>
<dbReference type="Gene3D" id="3.90.550.10">
    <property type="entry name" value="Spore Coat Polysaccharide Biosynthesis Protein SpsA, Chain A"/>
    <property type="match status" value="1"/>
</dbReference>
<protein>
    <submittedName>
        <fullName evidence="5">Glycosyltransferase</fullName>
        <ecNumber evidence="5">2.4.-.-</ecNumber>
    </submittedName>
</protein>
<keyword evidence="3 5" id="KW-0808">Transferase</keyword>
<proteinExistence type="inferred from homology"/>
<evidence type="ECO:0000256" key="3">
    <source>
        <dbReference type="ARBA" id="ARBA00022679"/>
    </source>
</evidence>
<keyword evidence="6" id="KW-1185">Reference proteome</keyword>
<dbReference type="EMBL" id="JAIWJX010000002">
    <property type="protein sequence ID" value="MCK6258763.1"/>
    <property type="molecule type" value="Genomic_DNA"/>
</dbReference>
<accession>A0A9X2BIK9</accession>
<dbReference type="Proteomes" id="UP001139011">
    <property type="component" value="Unassembled WGS sequence"/>
</dbReference>
<dbReference type="EC" id="2.4.-.-" evidence="5"/>
<dbReference type="InterPro" id="IPR001173">
    <property type="entry name" value="Glyco_trans_2-like"/>
</dbReference>
<dbReference type="SUPFAM" id="SSF53448">
    <property type="entry name" value="Nucleotide-diphospho-sugar transferases"/>
    <property type="match status" value="1"/>
</dbReference>
<feature type="domain" description="Glycosyltransferase 2-like" evidence="4">
    <location>
        <begin position="7"/>
        <end position="120"/>
    </location>
</feature>
<evidence type="ECO:0000313" key="6">
    <source>
        <dbReference type="Proteomes" id="UP001139011"/>
    </source>
</evidence>
<dbReference type="InterPro" id="IPR029044">
    <property type="entry name" value="Nucleotide-diphossugar_trans"/>
</dbReference>
<dbReference type="PANTHER" id="PTHR22916:SF51">
    <property type="entry name" value="GLYCOSYLTRANSFERASE EPSH-RELATED"/>
    <property type="match status" value="1"/>
</dbReference>
<keyword evidence="2 5" id="KW-0328">Glycosyltransferase</keyword>
<dbReference type="CDD" id="cd00761">
    <property type="entry name" value="Glyco_tranf_GTA_type"/>
    <property type="match status" value="1"/>
</dbReference>
<dbReference type="Pfam" id="PF00535">
    <property type="entry name" value="Glycos_transf_2"/>
    <property type="match status" value="1"/>
</dbReference>
<comment type="caution">
    <text evidence="5">The sequence shown here is derived from an EMBL/GenBank/DDBJ whole genome shotgun (WGS) entry which is preliminary data.</text>
</comment>
<evidence type="ECO:0000256" key="1">
    <source>
        <dbReference type="ARBA" id="ARBA00006739"/>
    </source>
</evidence>
<organism evidence="5 6">
    <name type="scientific">Fictibacillus marinisediminis</name>
    <dbReference type="NCBI Taxonomy" id="2878389"/>
    <lineage>
        <taxon>Bacteria</taxon>
        <taxon>Bacillati</taxon>
        <taxon>Bacillota</taxon>
        <taxon>Bacilli</taxon>
        <taxon>Bacillales</taxon>
        <taxon>Fictibacillaceae</taxon>
        <taxon>Fictibacillus</taxon>
    </lineage>
</organism>
<dbReference type="AlphaFoldDB" id="A0A9X2BIK9"/>
<evidence type="ECO:0000256" key="2">
    <source>
        <dbReference type="ARBA" id="ARBA00022676"/>
    </source>
</evidence>
<sequence>MNNYKLSVVVLVYNTEEFLRDCLESLVNQTLKGIEIILVNDSSPDNSHLILEEYREKYDNITVIHQENSGGAVAGNNGLKRASGEYVTVMDSDDIVPLDAYEKLYKKAKETDSDIVIGKPNILVNGIQKEIIYKRERDVWKSSREVNHLLEFPDIFYDGFYWNKIYKRDFMIDNECFMPPGMLYADRPMVHKAFTKAKKINIITDTVYLWRKREEETDNKSITQMKNDIKNFLDRMSSLHHQLNYFDSLQDEELRTAFLKRNIDRLFFPIKGIAEDEEFREVYLREVKAVLSSIKDVYDNDLGVLRNLYIYMILNDLTEELLFYLSEEPNGPIVEENDHYFWALPFFRDGSERIPDEFYRIKVLLANFIKIKSIQYSDHHLTVSGLRIPNVFDVETATVILRSRTDVTDRIVMPLEENGDGSFSAAGEVDRRNESSIFDVYVEFIDINGTESMFRVSSKMVESTIEDQKANNRIYFTGKGNLSLLISNLRISQVTCDDQRILLDAKGWNTNIGFFMRDRRSKEKIFFQKLDDSQFQLPWKYFLEKHGSYDLYYRLVNDNVRISAAQFDRFEPQLIRIADRYIDLYKTGNNNVSLMSFTMINRITGKLKKLIKRKK</sequence>
<gene>
    <name evidence="5" type="ORF">LCY76_19530</name>
</gene>
<dbReference type="RefSeq" id="WP_248254005.1">
    <property type="nucleotide sequence ID" value="NZ_JAIWJX010000002.1"/>
</dbReference>
<dbReference type="GO" id="GO:0016757">
    <property type="term" value="F:glycosyltransferase activity"/>
    <property type="evidence" value="ECO:0007669"/>
    <property type="project" value="UniProtKB-KW"/>
</dbReference>